<evidence type="ECO:0000256" key="3">
    <source>
        <dbReference type="ARBA" id="ARBA00022989"/>
    </source>
</evidence>
<dbReference type="GO" id="GO:0005549">
    <property type="term" value="F:odorant binding"/>
    <property type="evidence" value="ECO:0007669"/>
    <property type="project" value="TreeGrafter"/>
</dbReference>
<dbReference type="InterPro" id="IPR017452">
    <property type="entry name" value="GPCR_Rhodpsn_7TM"/>
</dbReference>
<dbReference type="GO" id="GO:0055013">
    <property type="term" value="P:cardiac muscle cell development"/>
    <property type="evidence" value="ECO:0007669"/>
    <property type="project" value="UniProtKB-ARBA"/>
</dbReference>
<keyword evidence="4 7" id="KW-0472">Membrane</keyword>
<dbReference type="GO" id="GO:0004984">
    <property type="term" value="F:olfactory receptor activity"/>
    <property type="evidence" value="ECO:0007669"/>
    <property type="project" value="InterPro"/>
</dbReference>
<feature type="transmembrane region" description="Helical" evidence="7">
    <location>
        <begin position="164"/>
        <end position="188"/>
    </location>
</feature>
<dbReference type="PROSITE" id="PS50835">
    <property type="entry name" value="IG_LIKE"/>
    <property type="match status" value="1"/>
</dbReference>
<dbReference type="GO" id="GO:0004930">
    <property type="term" value="F:G protein-coupled receptor activity"/>
    <property type="evidence" value="ECO:0007669"/>
    <property type="project" value="InterPro"/>
</dbReference>
<dbReference type="PROSITE" id="PS50262">
    <property type="entry name" value="G_PROTEIN_RECEP_F1_2"/>
    <property type="match status" value="1"/>
</dbReference>
<evidence type="ECO:0000256" key="4">
    <source>
        <dbReference type="ARBA" id="ARBA00023136"/>
    </source>
</evidence>
<evidence type="ECO:0000313" key="10">
    <source>
        <dbReference type="EMBL" id="KAK7940041.1"/>
    </source>
</evidence>
<comment type="subcellular location">
    <subcellularLocation>
        <location evidence="1">Membrane</location>
        <topology evidence="1">Multi-pass membrane protein</topology>
    </subcellularLocation>
</comment>
<dbReference type="InterPro" id="IPR052921">
    <property type="entry name" value="GPCR1_Superfamily_Member"/>
</dbReference>
<dbReference type="InterPro" id="IPR013098">
    <property type="entry name" value="Ig_I-set"/>
</dbReference>
<dbReference type="PRINTS" id="PR00245">
    <property type="entry name" value="OLFACTORYR"/>
</dbReference>
<dbReference type="Pfam" id="PF13853">
    <property type="entry name" value="7tm_4"/>
    <property type="match status" value="1"/>
</dbReference>
<keyword evidence="11" id="KW-1185">Reference proteome</keyword>
<evidence type="ECO:0000313" key="11">
    <source>
        <dbReference type="Proteomes" id="UP001460270"/>
    </source>
</evidence>
<evidence type="ECO:0000256" key="7">
    <source>
        <dbReference type="SAM" id="Phobius"/>
    </source>
</evidence>
<gene>
    <name evidence="10" type="ORF">WMY93_003367</name>
</gene>
<feature type="domain" description="G-protein coupled receptors family 1 profile" evidence="8">
    <location>
        <begin position="107"/>
        <end position="360"/>
    </location>
</feature>
<dbReference type="PANTHER" id="PTHR26451:SF847">
    <property type="entry name" value="ODORANT RECEPTOR-RELATED"/>
    <property type="match status" value="1"/>
</dbReference>
<evidence type="ECO:0000256" key="1">
    <source>
        <dbReference type="ARBA" id="ARBA00004141"/>
    </source>
</evidence>
<evidence type="ECO:0008006" key="12">
    <source>
        <dbReference type="Google" id="ProtNLM"/>
    </source>
</evidence>
<evidence type="ECO:0000259" key="9">
    <source>
        <dbReference type="PROSITE" id="PS50835"/>
    </source>
</evidence>
<dbReference type="FunFam" id="2.60.40.10:FF:000107">
    <property type="entry name" value="Myosin, light chain kinase a"/>
    <property type="match status" value="1"/>
</dbReference>
<feature type="transmembrane region" description="Helical" evidence="7">
    <location>
        <begin position="125"/>
        <end position="144"/>
    </location>
</feature>
<dbReference type="SUPFAM" id="SSF81321">
    <property type="entry name" value="Family A G protein-coupled receptor-like"/>
    <property type="match status" value="1"/>
</dbReference>
<dbReference type="InterPro" id="IPR000276">
    <property type="entry name" value="GPCR_Rhodpsn"/>
</dbReference>
<dbReference type="EMBL" id="JBBPFD010000002">
    <property type="protein sequence ID" value="KAK7940041.1"/>
    <property type="molecule type" value="Genomic_DNA"/>
</dbReference>
<evidence type="ECO:0000256" key="6">
    <source>
        <dbReference type="ARBA" id="ARBA00023319"/>
    </source>
</evidence>
<dbReference type="SUPFAM" id="SSF48726">
    <property type="entry name" value="Immunoglobulin"/>
    <property type="match status" value="1"/>
</dbReference>
<protein>
    <recommendedName>
        <fullName evidence="12">G-protein coupled receptors family 1 profile domain-containing protein</fullName>
    </recommendedName>
</protein>
<keyword evidence="2 7" id="KW-0812">Transmembrane</keyword>
<keyword evidence="6" id="KW-0393">Immunoglobulin domain</keyword>
<evidence type="ECO:0000256" key="2">
    <source>
        <dbReference type="ARBA" id="ARBA00022692"/>
    </source>
</evidence>
<sequence>MAMMAGVSAKKGSPTEEDNQFLECLEYEQKSECKPTFSSVIKDVEVVEGSAARFDCKIEGYPDPEVVWYKDDQPIKETRHSRSTTTRRETAAWSFQRCQGTTTPSTRDSLVVYVVCSQRSLHRPMYVFVAAVLVNSAVGSSAVYPKLLWDLLQGRRVILITRSACFVQAVVLSSVGSSSFLLLSTMAFDRYLSICHPLRYTVLMSPAVVTALLLLCWLVPPLPIVGAGLIANSLEPCRDRVTRLYCAMYTYVNLSCSEGHMLSNVFNFLINSMLFILPTAFVLFSYGRILVLCLHRSRTFASKALNTCLPHVIVLLNYFVCNTLEMMNRTVPAGEHTRETLTSTVLTVVVTTVSNPSCTG</sequence>
<dbReference type="InterPro" id="IPR000725">
    <property type="entry name" value="Olfact_rcpt"/>
</dbReference>
<dbReference type="InterPro" id="IPR013783">
    <property type="entry name" value="Ig-like_fold"/>
</dbReference>
<comment type="caution">
    <text evidence="10">The sequence shown here is derived from an EMBL/GenBank/DDBJ whole genome shotgun (WGS) entry which is preliminary data.</text>
</comment>
<keyword evidence="3 7" id="KW-1133">Transmembrane helix</keyword>
<dbReference type="PROSITE" id="PS00237">
    <property type="entry name" value="G_PROTEIN_RECEP_F1_1"/>
    <property type="match status" value="1"/>
</dbReference>
<dbReference type="PANTHER" id="PTHR26451">
    <property type="entry name" value="G_PROTEIN_RECEP_F1_2 DOMAIN-CONTAINING PROTEIN"/>
    <property type="match status" value="1"/>
</dbReference>
<name>A0AAW0QBG3_9GOBI</name>
<feature type="transmembrane region" description="Helical" evidence="7">
    <location>
        <begin position="200"/>
        <end position="220"/>
    </location>
</feature>
<organism evidence="10 11">
    <name type="scientific">Mugilogobius chulae</name>
    <name type="common">yellowstripe goby</name>
    <dbReference type="NCBI Taxonomy" id="88201"/>
    <lineage>
        <taxon>Eukaryota</taxon>
        <taxon>Metazoa</taxon>
        <taxon>Chordata</taxon>
        <taxon>Craniata</taxon>
        <taxon>Vertebrata</taxon>
        <taxon>Euteleostomi</taxon>
        <taxon>Actinopterygii</taxon>
        <taxon>Neopterygii</taxon>
        <taxon>Teleostei</taxon>
        <taxon>Neoteleostei</taxon>
        <taxon>Acanthomorphata</taxon>
        <taxon>Gobiaria</taxon>
        <taxon>Gobiiformes</taxon>
        <taxon>Gobioidei</taxon>
        <taxon>Gobiidae</taxon>
        <taxon>Gobionellinae</taxon>
        <taxon>Mugilogobius</taxon>
    </lineage>
</organism>
<dbReference type="Proteomes" id="UP001460270">
    <property type="component" value="Unassembled WGS sequence"/>
</dbReference>
<dbReference type="Gene3D" id="2.60.40.10">
    <property type="entry name" value="Immunoglobulins"/>
    <property type="match status" value="1"/>
</dbReference>
<reference evidence="11" key="1">
    <citation type="submission" date="2024-04" db="EMBL/GenBank/DDBJ databases">
        <title>Salinicola lusitanus LLJ914,a marine bacterium isolated from the Okinawa Trough.</title>
        <authorList>
            <person name="Li J."/>
        </authorList>
    </citation>
    <scope>NUCLEOTIDE SEQUENCE [LARGE SCALE GENOMIC DNA]</scope>
</reference>
<dbReference type="InterPro" id="IPR007110">
    <property type="entry name" value="Ig-like_dom"/>
</dbReference>
<keyword evidence="5" id="KW-0807">Transducer</keyword>
<feature type="domain" description="Ig-like" evidence="9">
    <location>
        <begin position="35"/>
        <end position="112"/>
    </location>
</feature>
<dbReference type="Pfam" id="PF07679">
    <property type="entry name" value="I-set"/>
    <property type="match status" value="1"/>
</dbReference>
<evidence type="ECO:0000259" key="8">
    <source>
        <dbReference type="PROSITE" id="PS50262"/>
    </source>
</evidence>
<dbReference type="Gene3D" id="1.20.1070.10">
    <property type="entry name" value="Rhodopsin 7-helix transmembrane proteins"/>
    <property type="match status" value="1"/>
</dbReference>
<accession>A0AAW0QBG3</accession>
<feature type="transmembrane region" description="Helical" evidence="7">
    <location>
        <begin position="268"/>
        <end position="294"/>
    </location>
</feature>
<dbReference type="GO" id="GO:0003007">
    <property type="term" value="P:heart morphogenesis"/>
    <property type="evidence" value="ECO:0007669"/>
    <property type="project" value="UniProtKB-ARBA"/>
</dbReference>
<dbReference type="AlphaFoldDB" id="A0AAW0QBG3"/>
<evidence type="ECO:0000256" key="5">
    <source>
        <dbReference type="ARBA" id="ARBA00023224"/>
    </source>
</evidence>
<dbReference type="GO" id="GO:0016020">
    <property type="term" value="C:membrane"/>
    <property type="evidence" value="ECO:0007669"/>
    <property type="project" value="UniProtKB-SubCell"/>
</dbReference>
<proteinExistence type="predicted"/>
<dbReference type="InterPro" id="IPR036179">
    <property type="entry name" value="Ig-like_dom_sf"/>
</dbReference>